<comment type="caution">
    <text evidence="1">The sequence shown here is derived from an EMBL/GenBank/DDBJ whole genome shotgun (WGS) entry which is preliminary data.</text>
</comment>
<dbReference type="Proteomes" id="UP000238811">
    <property type="component" value="Unassembled WGS sequence"/>
</dbReference>
<dbReference type="EMBL" id="NXGD01000002">
    <property type="protein sequence ID" value="PRN01342.1"/>
    <property type="molecule type" value="Genomic_DNA"/>
</dbReference>
<dbReference type="PANTHER" id="PTHR38471">
    <property type="entry name" value="FOUR HELIX BUNDLE PROTEIN"/>
    <property type="match status" value="1"/>
</dbReference>
<evidence type="ECO:0000313" key="2">
    <source>
        <dbReference type="Proteomes" id="UP000238811"/>
    </source>
</evidence>
<dbReference type="CDD" id="cd16377">
    <property type="entry name" value="23S_rRNA_IVP_like"/>
    <property type="match status" value="1"/>
</dbReference>
<dbReference type="InterPro" id="IPR012657">
    <property type="entry name" value="23S_rRNA-intervening_sequence"/>
</dbReference>
<dbReference type="NCBIfam" id="TIGR02436">
    <property type="entry name" value="four helix bundle protein"/>
    <property type="match status" value="1"/>
</dbReference>
<organism evidence="1 2">
    <name type="scientific">Aliarcobacter cryaerophilus</name>
    <dbReference type="NCBI Taxonomy" id="28198"/>
    <lineage>
        <taxon>Bacteria</taxon>
        <taxon>Pseudomonadati</taxon>
        <taxon>Campylobacterota</taxon>
        <taxon>Epsilonproteobacteria</taxon>
        <taxon>Campylobacterales</taxon>
        <taxon>Arcobacteraceae</taxon>
        <taxon>Aliarcobacter</taxon>
    </lineage>
</organism>
<protein>
    <submittedName>
        <fullName evidence="1">Four helix bundle protein</fullName>
    </submittedName>
</protein>
<dbReference type="Pfam" id="PF05635">
    <property type="entry name" value="23S_rRNA_IVP"/>
    <property type="match status" value="1"/>
</dbReference>
<accession>A0A2S9TR77</accession>
<sequence>MTGFENLEVWKKSIILVKEVYILVKFFPKEENYALSDQVRRCAVSVPSNIAEGSGRNSPKEFVQFLYIALGSINELETQLIIAKEIGYLKDIEEIRNKILEIKKMLNSLITSIKRKNGN</sequence>
<dbReference type="SUPFAM" id="SSF158446">
    <property type="entry name" value="IVS-encoded protein-like"/>
    <property type="match status" value="1"/>
</dbReference>
<dbReference type="AlphaFoldDB" id="A0A2S9TR77"/>
<dbReference type="Gene3D" id="1.20.1440.60">
    <property type="entry name" value="23S rRNA-intervening sequence"/>
    <property type="match status" value="1"/>
</dbReference>
<name>A0A2S9TR77_9BACT</name>
<dbReference type="NCBIfam" id="NF008911">
    <property type="entry name" value="PRK12275.1-2"/>
    <property type="match status" value="1"/>
</dbReference>
<reference evidence="1 2" key="1">
    <citation type="submission" date="2017-09" db="EMBL/GenBank/DDBJ databases">
        <title>Reassesment of A. cryaerophilus.</title>
        <authorList>
            <person name="Perez-Cataluna A."/>
            <person name="Collado L."/>
            <person name="Salgado O."/>
            <person name="Lefinanco V."/>
            <person name="Figueras M.J."/>
        </authorList>
    </citation>
    <scope>NUCLEOTIDE SEQUENCE [LARGE SCALE GENOMIC DNA]</scope>
    <source>
        <strain evidence="1 2">LMG 10229</strain>
    </source>
</reference>
<proteinExistence type="predicted"/>
<evidence type="ECO:0000313" key="1">
    <source>
        <dbReference type="EMBL" id="PRN01342.1"/>
    </source>
</evidence>
<dbReference type="PANTHER" id="PTHR38471:SF2">
    <property type="entry name" value="FOUR HELIX BUNDLE PROTEIN"/>
    <property type="match status" value="1"/>
</dbReference>
<dbReference type="InterPro" id="IPR036583">
    <property type="entry name" value="23S_rRNA_IVS_sf"/>
</dbReference>
<gene>
    <name evidence="1" type="ORF">CJ668_02425</name>
</gene>